<keyword evidence="4" id="KW-0479">Metal-binding</keyword>
<evidence type="ECO:0000256" key="3">
    <source>
        <dbReference type="ARBA" id="ARBA00022491"/>
    </source>
</evidence>
<sequence>MAASAMTISRLAATAGVHVETVRYYQRRGLLSEPERPMGSVRRYGPDDVGRLQFIRRAQAMGFSLDEIVGLLEVRGQRACEETRQLTERKLAEVRRRLGELRQLEADLEHLVDECRHVVTGAPCPTLDLLAQPAEKKKRVSGF</sequence>
<dbReference type="InterPro" id="IPR000551">
    <property type="entry name" value="MerR-type_HTH_dom"/>
</dbReference>
<evidence type="ECO:0000256" key="9">
    <source>
        <dbReference type="ARBA" id="ARBA00023163"/>
    </source>
</evidence>
<evidence type="ECO:0000256" key="6">
    <source>
        <dbReference type="ARBA" id="ARBA00023015"/>
    </source>
</evidence>
<comment type="caution">
    <text evidence="13">The sequence shown here is derived from an EMBL/GenBank/DDBJ whole genome shotgun (WGS) entry which is preliminary data.</text>
</comment>
<dbReference type="PRINTS" id="PR00040">
    <property type="entry name" value="HTHMERR"/>
</dbReference>
<proteinExistence type="predicted"/>
<keyword evidence="3" id="KW-0678">Repressor</keyword>
<dbReference type="GO" id="GO:0046689">
    <property type="term" value="P:response to mercury ion"/>
    <property type="evidence" value="ECO:0007669"/>
    <property type="project" value="UniProtKB-KW"/>
</dbReference>
<reference evidence="13 14" key="1">
    <citation type="journal article" date="2008" name="Int. J. Syst. Evol. Microbiol.">
        <title>Luteimonas marina sp. nov., isolated from seawater.</title>
        <authorList>
            <person name="Baik K.S."/>
            <person name="Park S.C."/>
            <person name="Kim M.S."/>
            <person name="Kim E.M."/>
            <person name="Park C."/>
            <person name="Chun J."/>
            <person name="Seong C.N."/>
        </authorList>
    </citation>
    <scope>NUCLEOTIDE SEQUENCE [LARGE SCALE GENOMIC DNA]</scope>
    <source>
        <strain evidence="13 14">FR1330</strain>
    </source>
</reference>
<gene>
    <name evidence="13" type="ORF">FQY83_03425</name>
</gene>
<evidence type="ECO:0000256" key="2">
    <source>
        <dbReference type="ARBA" id="ARBA00022466"/>
    </source>
</evidence>
<protein>
    <recommendedName>
        <fullName evidence="1">Mercuric resistance operon regulatory protein</fullName>
    </recommendedName>
</protein>
<evidence type="ECO:0000313" key="14">
    <source>
        <dbReference type="Proteomes" id="UP000319980"/>
    </source>
</evidence>
<keyword evidence="9" id="KW-0804">Transcription</keyword>
<dbReference type="GO" id="GO:0003700">
    <property type="term" value="F:DNA-binding transcription factor activity"/>
    <property type="evidence" value="ECO:0007669"/>
    <property type="project" value="InterPro"/>
</dbReference>
<dbReference type="OrthoDB" id="9808480at2"/>
<name>A0A5C5UDQ9_9GAMM</name>
<dbReference type="CDD" id="cd04783">
    <property type="entry name" value="HTH_MerR1"/>
    <property type="match status" value="1"/>
</dbReference>
<evidence type="ECO:0000256" key="10">
    <source>
        <dbReference type="ARBA" id="ARBA00024874"/>
    </source>
</evidence>
<dbReference type="SMART" id="SM00422">
    <property type="entry name" value="HTH_MERR"/>
    <property type="match status" value="1"/>
</dbReference>
<evidence type="ECO:0000256" key="1">
    <source>
        <dbReference type="ARBA" id="ARBA00017146"/>
    </source>
</evidence>
<evidence type="ECO:0000259" key="12">
    <source>
        <dbReference type="PROSITE" id="PS50937"/>
    </source>
</evidence>
<dbReference type="GO" id="GO:0045340">
    <property type="term" value="F:mercury ion binding"/>
    <property type="evidence" value="ECO:0007669"/>
    <property type="project" value="InterPro"/>
</dbReference>
<dbReference type="EMBL" id="VOHK01000001">
    <property type="protein sequence ID" value="TWT23682.1"/>
    <property type="molecule type" value="Genomic_DNA"/>
</dbReference>
<keyword evidence="7" id="KW-0238">DNA-binding</keyword>
<evidence type="ECO:0000313" key="13">
    <source>
        <dbReference type="EMBL" id="TWT23682.1"/>
    </source>
</evidence>
<keyword evidence="6" id="KW-0805">Transcription regulation</keyword>
<dbReference type="PANTHER" id="PTHR30204:SF69">
    <property type="entry name" value="MERR-FAMILY TRANSCRIPTIONAL REGULATOR"/>
    <property type="match status" value="1"/>
</dbReference>
<feature type="domain" description="HTH merR-type" evidence="12">
    <location>
        <begin position="5"/>
        <end position="74"/>
    </location>
</feature>
<feature type="coiled-coil region" evidence="11">
    <location>
        <begin position="84"/>
        <end position="114"/>
    </location>
</feature>
<keyword evidence="2" id="KW-0475">Mercuric resistance</keyword>
<dbReference type="PANTHER" id="PTHR30204">
    <property type="entry name" value="REDOX-CYCLING DRUG-SENSING TRANSCRIPTIONAL ACTIVATOR SOXR"/>
    <property type="match status" value="1"/>
</dbReference>
<keyword evidence="8" id="KW-0010">Activator</keyword>
<accession>A0A5C5UDQ9</accession>
<evidence type="ECO:0000256" key="11">
    <source>
        <dbReference type="SAM" id="Coils"/>
    </source>
</evidence>
<keyword evidence="11" id="KW-0175">Coiled coil</keyword>
<dbReference type="SUPFAM" id="SSF46955">
    <property type="entry name" value="Putative DNA-binding domain"/>
    <property type="match status" value="1"/>
</dbReference>
<evidence type="ECO:0000256" key="8">
    <source>
        <dbReference type="ARBA" id="ARBA00023159"/>
    </source>
</evidence>
<dbReference type="InterPro" id="IPR047057">
    <property type="entry name" value="MerR_fam"/>
</dbReference>
<dbReference type="AlphaFoldDB" id="A0A5C5UDQ9"/>
<dbReference type="PROSITE" id="PS00552">
    <property type="entry name" value="HTH_MERR_1"/>
    <property type="match status" value="1"/>
</dbReference>
<dbReference type="InterPro" id="IPR009061">
    <property type="entry name" value="DNA-bd_dom_put_sf"/>
</dbReference>
<dbReference type="GO" id="GO:0003677">
    <property type="term" value="F:DNA binding"/>
    <property type="evidence" value="ECO:0007669"/>
    <property type="project" value="UniProtKB-KW"/>
</dbReference>
<dbReference type="Gene3D" id="1.10.1660.10">
    <property type="match status" value="1"/>
</dbReference>
<evidence type="ECO:0000256" key="7">
    <source>
        <dbReference type="ARBA" id="ARBA00023125"/>
    </source>
</evidence>
<evidence type="ECO:0000256" key="5">
    <source>
        <dbReference type="ARBA" id="ARBA00022914"/>
    </source>
</evidence>
<dbReference type="Pfam" id="PF13411">
    <property type="entry name" value="MerR_1"/>
    <property type="match status" value="1"/>
</dbReference>
<keyword evidence="5" id="KW-0476">Mercury</keyword>
<dbReference type="InterPro" id="IPR011794">
    <property type="entry name" value="MerR"/>
</dbReference>
<dbReference type="PROSITE" id="PS50937">
    <property type="entry name" value="HTH_MERR_2"/>
    <property type="match status" value="1"/>
</dbReference>
<evidence type="ECO:0000256" key="4">
    <source>
        <dbReference type="ARBA" id="ARBA00022723"/>
    </source>
</evidence>
<dbReference type="RefSeq" id="WP_146385005.1">
    <property type="nucleotide sequence ID" value="NZ_VOHK01000001.1"/>
</dbReference>
<keyword evidence="14" id="KW-1185">Reference proteome</keyword>
<comment type="function">
    <text evidence="10">Mediates the mercuric-dependent induction of mercury resistance operon. In the absence of mercury MerR represses transcription by binding tightly to the mer operator region; when mercury is present the dimeric complex binds a single ion and becomes a potent transcriptional activator, while remaining bound to the mer site.</text>
</comment>
<dbReference type="Proteomes" id="UP000319980">
    <property type="component" value="Unassembled WGS sequence"/>
</dbReference>
<organism evidence="13 14">
    <name type="scientific">Luteimonas marina</name>
    <dbReference type="NCBI Taxonomy" id="488485"/>
    <lineage>
        <taxon>Bacteria</taxon>
        <taxon>Pseudomonadati</taxon>
        <taxon>Pseudomonadota</taxon>
        <taxon>Gammaproteobacteria</taxon>
        <taxon>Lysobacterales</taxon>
        <taxon>Lysobacteraceae</taxon>
        <taxon>Luteimonas</taxon>
    </lineage>
</organism>